<dbReference type="SMART" id="SM00387">
    <property type="entry name" value="HATPase_c"/>
    <property type="match status" value="1"/>
</dbReference>
<dbReference type="InterPro" id="IPR001610">
    <property type="entry name" value="PAC"/>
</dbReference>
<dbReference type="InterPro" id="IPR000700">
    <property type="entry name" value="PAS-assoc_C"/>
</dbReference>
<evidence type="ECO:0000256" key="2">
    <source>
        <dbReference type="ARBA" id="ARBA00012438"/>
    </source>
</evidence>
<accession>A0A1G8L3K5</accession>
<dbReference type="PROSITE" id="PS50113">
    <property type="entry name" value="PAC"/>
    <property type="match status" value="1"/>
</dbReference>
<evidence type="ECO:0000313" key="8">
    <source>
        <dbReference type="EMBL" id="SDI50304.1"/>
    </source>
</evidence>
<comment type="catalytic activity">
    <reaction evidence="1">
        <text>ATP + protein L-histidine = ADP + protein N-phospho-L-histidine.</text>
        <dbReference type="EC" id="2.7.13.3"/>
    </reaction>
</comment>
<evidence type="ECO:0000256" key="1">
    <source>
        <dbReference type="ARBA" id="ARBA00000085"/>
    </source>
</evidence>
<evidence type="ECO:0000256" key="5">
    <source>
        <dbReference type="ARBA" id="ARBA00022777"/>
    </source>
</evidence>
<dbReference type="InterPro" id="IPR000014">
    <property type="entry name" value="PAS"/>
</dbReference>
<dbReference type="PROSITE" id="PS50109">
    <property type="entry name" value="HIS_KIN"/>
    <property type="match status" value="1"/>
</dbReference>
<dbReference type="STRING" id="262004.SAMN04489796_11221"/>
<dbReference type="Proteomes" id="UP000199492">
    <property type="component" value="Unassembled WGS sequence"/>
</dbReference>
<protein>
    <recommendedName>
        <fullName evidence="2">histidine kinase</fullName>
        <ecNumber evidence="2">2.7.13.3</ecNumber>
    </recommendedName>
</protein>
<dbReference type="InterPro" id="IPR004358">
    <property type="entry name" value="Sig_transdc_His_kin-like_C"/>
</dbReference>
<keyword evidence="5" id="KW-0418">Kinase</keyword>
<feature type="domain" description="PAC" evidence="7">
    <location>
        <begin position="103"/>
        <end position="156"/>
    </location>
</feature>
<dbReference type="SUPFAM" id="SSF55874">
    <property type="entry name" value="ATPase domain of HSP90 chaperone/DNA topoisomerase II/histidine kinase"/>
    <property type="match status" value="1"/>
</dbReference>
<evidence type="ECO:0000259" key="6">
    <source>
        <dbReference type="PROSITE" id="PS50109"/>
    </source>
</evidence>
<dbReference type="EC" id="2.7.13.3" evidence="2"/>
<gene>
    <name evidence="8" type="ORF">SAMN04489796_11221</name>
</gene>
<dbReference type="PRINTS" id="PR00344">
    <property type="entry name" value="BCTRLSENSOR"/>
</dbReference>
<reference evidence="9" key="1">
    <citation type="submission" date="2016-10" db="EMBL/GenBank/DDBJ databases">
        <authorList>
            <person name="Varghese N."/>
            <person name="Submissions S."/>
        </authorList>
    </citation>
    <scope>NUCLEOTIDE SEQUENCE [LARGE SCALE GENOMIC DNA]</scope>
    <source>
        <strain evidence="9">DSM 15363</strain>
    </source>
</reference>
<dbReference type="InterPro" id="IPR036890">
    <property type="entry name" value="HATPase_C_sf"/>
</dbReference>
<evidence type="ECO:0000313" key="9">
    <source>
        <dbReference type="Proteomes" id="UP000199492"/>
    </source>
</evidence>
<dbReference type="Gene3D" id="3.30.450.20">
    <property type="entry name" value="PAS domain"/>
    <property type="match status" value="1"/>
</dbReference>
<sequence length="398" mass="45819">MKFPSLSLKNYKSNRYKNGTTSECSLEDEKHRIALELSNVGLWDWNIITNKVFYSKESKQIIGYAENELKNTSEFWDNKVHEDDKESYYSDFNSLLDGKIDLYEHEYRIQCKNGSYKWILDKGKIAKRDHKGKPSRIIGTHTDITTTKNSEAQLKKNLQLITSQNKRLYSFTHIVSHNLNTHIGNLKNILEFYDEAKEESEKKELIGHLRSISESLTTTIVDLDDIISIKSKVNLHQFNEHINLHSCISKISESLTLDSTKNEVTIHNALRQDETLFSNRSYLESVFYNIISNGIKYADPNKKSQIVIQSIHTKDTIKILISDNGIGIDTAKFKDQLFDMYQTFHGTDRKDSRGIGLYITKTQVEALNGEIELESKLNEGTAFILTFKKQKALVSDQA</sequence>
<dbReference type="InterPro" id="IPR003594">
    <property type="entry name" value="HATPase_dom"/>
</dbReference>
<evidence type="ECO:0000256" key="4">
    <source>
        <dbReference type="ARBA" id="ARBA00022679"/>
    </source>
</evidence>
<dbReference type="PANTHER" id="PTHR43304:SF1">
    <property type="entry name" value="PAC DOMAIN-CONTAINING PROTEIN"/>
    <property type="match status" value="1"/>
</dbReference>
<dbReference type="NCBIfam" id="TIGR00229">
    <property type="entry name" value="sensory_box"/>
    <property type="match status" value="1"/>
</dbReference>
<evidence type="ECO:0000259" key="7">
    <source>
        <dbReference type="PROSITE" id="PS50113"/>
    </source>
</evidence>
<dbReference type="OrthoDB" id="5522855at2"/>
<dbReference type="InterPro" id="IPR005467">
    <property type="entry name" value="His_kinase_dom"/>
</dbReference>
<dbReference type="Pfam" id="PF02518">
    <property type="entry name" value="HATPase_c"/>
    <property type="match status" value="1"/>
</dbReference>
<dbReference type="AlphaFoldDB" id="A0A1G8L3K5"/>
<dbReference type="EMBL" id="FNCZ01000012">
    <property type="protein sequence ID" value="SDI50304.1"/>
    <property type="molecule type" value="Genomic_DNA"/>
</dbReference>
<dbReference type="GO" id="GO:0004673">
    <property type="term" value="F:protein histidine kinase activity"/>
    <property type="evidence" value="ECO:0007669"/>
    <property type="project" value="UniProtKB-EC"/>
</dbReference>
<dbReference type="InterPro" id="IPR035965">
    <property type="entry name" value="PAS-like_dom_sf"/>
</dbReference>
<dbReference type="Gene3D" id="3.30.565.10">
    <property type="entry name" value="Histidine kinase-like ATPase, C-terminal domain"/>
    <property type="match status" value="1"/>
</dbReference>
<dbReference type="SUPFAM" id="SSF55785">
    <property type="entry name" value="PYP-like sensor domain (PAS domain)"/>
    <property type="match status" value="1"/>
</dbReference>
<evidence type="ECO:0000256" key="3">
    <source>
        <dbReference type="ARBA" id="ARBA00022553"/>
    </source>
</evidence>
<dbReference type="CDD" id="cd00130">
    <property type="entry name" value="PAS"/>
    <property type="match status" value="1"/>
</dbReference>
<dbReference type="InterPro" id="IPR013655">
    <property type="entry name" value="PAS_fold_3"/>
</dbReference>
<proteinExistence type="predicted"/>
<dbReference type="Pfam" id="PF08447">
    <property type="entry name" value="PAS_3"/>
    <property type="match status" value="1"/>
</dbReference>
<dbReference type="InterPro" id="IPR052162">
    <property type="entry name" value="Sensor_kinase/Photoreceptor"/>
</dbReference>
<name>A0A1G8L3K5_9FLAO</name>
<keyword evidence="9" id="KW-1185">Reference proteome</keyword>
<organism evidence="8 9">
    <name type="scientific">Winogradskyella thalassocola</name>
    <dbReference type="NCBI Taxonomy" id="262004"/>
    <lineage>
        <taxon>Bacteria</taxon>
        <taxon>Pseudomonadati</taxon>
        <taxon>Bacteroidota</taxon>
        <taxon>Flavobacteriia</taxon>
        <taxon>Flavobacteriales</taxon>
        <taxon>Flavobacteriaceae</taxon>
        <taxon>Winogradskyella</taxon>
    </lineage>
</organism>
<dbReference type="RefSeq" id="WP_092470787.1">
    <property type="nucleotide sequence ID" value="NZ_FNCZ01000012.1"/>
</dbReference>
<dbReference type="SMART" id="SM00086">
    <property type="entry name" value="PAC"/>
    <property type="match status" value="1"/>
</dbReference>
<feature type="domain" description="Histidine kinase" evidence="6">
    <location>
        <begin position="174"/>
        <end position="391"/>
    </location>
</feature>
<keyword evidence="3" id="KW-0597">Phosphoprotein</keyword>
<dbReference type="PANTHER" id="PTHR43304">
    <property type="entry name" value="PHYTOCHROME-LIKE PROTEIN CPH1"/>
    <property type="match status" value="1"/>
</dbReference>
<keyword evidence="4" id="KW-0808">Transferase</keyword>